<evidence type="ECO:0000256" key="1">
    <source>
        <dbReference type="ARBA" id="ARBA00001013"/>
    </source>
</evidence>
<keyword evidence="4 7" id="KW-0732">Signal</keyword>
<comment type="catalytic activity">
    <reaction evidence="1">
        <text>a beta-D-glucosyl-(1&lt;-&gt;1')-N-acylsphing-4-enine + H2O = an N-acylsphing-4-enine + D-glucose</text>
        <dbReference type="Rhea" id="RHEA:13269"/>
        <dbReference type="ChEBI" id="CHEBI:4167"/>
        <dbReference type="ChEBI" id="CHEBI:15377"/>
        <dbReference type="ChEBI" id="CHEBI:22801"/>
        <dbReference type="ChEBI" id="CHEBI:52639"/>
        <dbReference type="EC" id="3.2.1.45"/>
    </reaction>
    <physiologicalReaction direction="left-to-right" evidence="1">
        <dbReference type="Rhea" id="RHEA:13270"/>
    </physiologicalReaction>
</comment>
<dbReference type="EMBL" id="GECZ01027742">
    <property type="protein sequence ID" value="JAS42027.1"/>
    <property type="molecule type" value="Transcribed_RNA"/>
</dbReference>
<evidence type="ECO:0000256" key="4">
    <source>
        <dbReference type="ARBA" id="ARBA00022729"/>
    </source>
</evidence>
<dbReference type="EC" id="3.2.1.45" evidence="3 6"/>
<keyword evidence="6" id="KW-0746">Sphingolipid metabolism</keyword>
<feature type="non-terminal residue" evidence="10">
    <location>
        <position position="560"/>
    </location>
</feature>
<dbReference type="Pfam" id="PF02055">
    <property type="entry name" value="Glyco_hydro_30"/>
    <property type="match status" value="1"/>
</dbReference>
<dbReference type="InterPro" id="IPR033452">
    <property type="entry name" value="GH30_C"/>
</dbReference>
<dbReference type="Gene3D" id="3.20.20.80">
    <property type="entry name" value="Glycosidases"/>
    <property type="match status" value="1"/>
</dbReference>
<dbReference type="SUPFAM" id="SSF51445">
    <property type="entry name" value="(Trans)glycosidases"/>
    <property type="match status" value="1"/>
</dbReference>
<evidence type="ECO:0000259" key="9">
    <source>
        <dbReference type="Pfam" id="PF17189"/>
    </source>
</evidence>
<evidence type="ECO:0000256" key="5">
    <source>
        <dbReference type="ARBA" id="ARBA00022801"/>
    </source>
</evidence>
<keyword evidence="6" id="KW-0326">Glycosidase</keyword>
<feature type="domain" description="Glycosyl hydrolase family 30 beta sandwich" evidence="9">
    <location>
        <begin position="519"/>
        <end position="560"/>
    </location>
</feature>
<feature type="domain" description="Glycosyl hydrolase family 30 TIM-barrel" evidence="8">
    <location>
        <begin position="112"/>
        <end position="457"/>
    </location>
</feature>
<keyword evidence="5 6" id="KW-0378">Hydrolase</keyword>
<accession>A0A1B6EVQ5</accession>
<proteinExistence type="inferred from homology"/>
<protein>
    <recommendedName>
        <fullName evidence="3 6">Glucosylceramidase</fullName>
        <ecNumber evidence="3 6">3.2.1.45</ecNumber>
    </recommendedName>
</protein>
<reference evidence="10" key="1">
    <citation type="submission" date="2015-11" db="EMBL/GenBank/DDBJ databases">
        <title>De novo transcriptome assembly of four potential Pierce s Disease insect vectors from Arizona vineyards.</title>
        <authorList>
            <person name="Tassone E.E."/>
        </authorList>
    </citation>
    <scope>NUCLEOTIDE SEQUENCE</scope>
</reference>
<sequence>MNFFLTKEKCMLVTIVFGLNALLWSYPVASEELNCNARQEGPGQGYVCVCNSTYCDTIERPTPLPRGNYHWYSTSNSTPGFSHTTGTFRNVSFDNSSDVVFKVNASAQFQEILGFGASFTDTSGMLINSLPEEAQDKFIESYFGLTGIEYNLCRLPIGGTDYSPRVYTLDDVIDDEDLQYFSLTEEDFNLKIPYIKKAMSVSERGIRLMACTWMAPSWMKDNNNNYRGYVRTKHYHTWAKYHIRFLEEYQKQGINIWALSGGNEVMLTFVLPIALNSLNCTLVTAPIQRYWFKEHLSPLLAASNFSDVKLIVLDDMRLFAPYWMKHFAEDPEAYKIIDGIGLHWYFDKYIPPSVLTFLHKNFPEKLIMYTETSINGGFGPKAVDLGSWVRAEAYIYSIIETFTHWTQSYLDWNLAVNLEGGPTLGMAVEGAIIVNSTAGEFYKQPIFYAMGHFSKFMPPGARRIEVESNQNITLEEYMNPTKLSKYADLEEFGSENHLEASPTNPPIPPYVPKLLTVSIATLNPDGSYSIVVYNSKNETQHVRIEDPNLGSIVVDIEAHS</sequence>
<dbReference type="PANTHER" id="PTHR11069">
    <property type="entry name" value="GLUCOSYLCERAMIDASE"/>
    <property type="match status" value="1"/>
</dbReference>
<dbReference type="InterPro" id="IPR033453">
    <property type="entry name" value="Glyco_hydro_30_TIM-barrel"/>
</dbReference>
<evidence type="ECO:0000256" key="6">
    <source>
        <dbReference type="RuleBase" id="RU361188"/>
    </source>
</evidence>
<dbReference type="InterPro" id="IPR001139">
    <property type="entry name" value="Glyco_hydro_30"/>
</dbReference>
<evidence type="ECO:0000256" key="2">
    <source>
        <dbReference type="ARBA" id="ARBA00005382"/>
    </source>
</evidence>
<gene>
    <name evidence="10" type="ORF">g.21206</name>
</gene>
<dbReference type="PRINTS" id="PR00843">
    <property type="entry name" value="GLHYDRLASE30"/>
</dbReference>
<evidence type="ECO:0000256" key="7">
    <source>
        <dbReference type="SAM" id="SignalP"/>
    </source>
</evidence>
<comment type="similarity">
    <text evidence="2 6">Belongs to the glycosyl hydrolase 30 family.</text>
</comment>
<dbReference type="Pfam" id="PF17189">
    <property type="entry name" value="Glyco_hydro_30C"/>
    <property type="match status" value="1"/>
</dbReference>
<feature type="chain" id="PRO_5008582385" description="Glucosylceramidase" evidence="7">
    <location>
        <begin position="31"/>
        <end position="560"/>
    </location>
</feature>
<dbReference type="GO" id="GO:0016020">
    <property type="term" value="C:membrane"/>
    <property type="evidence" value="ECO:0007669"/>
    <property type="project" value="GOC"/>
</dbReference>
<evidence type="ECO:0000313" key="10">
    <source>
        <dbReference type="EMBL" id="JAS42027.1"/>
    </source>
</evidence>
<feature type="signal peptide" evidence="7">
    <location>
        <begin position="1"/>
        <end position="30"/>
    </location>
</feature>
<dbReference type="GO" id="GO:0004348">
    <property type="term" value="F:glucosylceramidase activity"/>
    <property type="evidence" value="ECO:0007669"/>
    <property type="project" value="UniProtKB-EC"/>
</dbReference>
<organism evidence="10">
    <name type="scientific">Cuerna arida</name>
    <dbReference type="NCBI Taxonomy" id="1464854"/>
    <lineage>
        <taxon>Eukaryota</taxon>
        <taxon>Metazoa</taxon>
        <taxon>Ecdysozoa</taxon>
        <taxon>Arthropoda</taxon>
        <taxon>Hexapoda</taxon>
        <taxon>Insecta</taxon>
        <taxon>Pterygota</taxon>
        <taxon>Neoptera</taxon>
        <taxon>Paraneoptera</taxon>
        <taxon>Hemiptera</taxon>
        <taxon>Auchenorrhyncha</taxon>
        <taxon>Membracoidea</taxon>
        <taxon>Cicadellidae</taxon>
        <taxon>Cicadellinae</taxon>
        <taxon>Proconiini</taxon>
        <taxon>Cuerna</taxon>
    </lineage>
</organism>
<dbReference type="InterPro" id="IPR017853">
    <property type="entry name" value="GH"/>
</dbReference>
<dbReference type="GO" id="GO:0006680">
    <property type="term" value="P:glucosylceramide catabolic process"/>
    <property type="evidence" value="ECO:0007669"/>
    <property type="project" value="TreeGrafter"/>
</dbReference>
<evidence type="ECO:0000256" key="3">
    <source>
        <dbReference type="ARBA" id="ARBA00012658"/>
    </source>
</evidence>
<keyword evidence="6" id="KW-0443">Lipid metabolism</keyword>
<dbReference type="AlphaFoldDB" id="A0A1B6EVQ5"/>
<dbReference type="PANTHER" id="PTHR11069:SF23">
    <property type="entry name" value="LYSOSOMAL ACID GLUCOSYLCERAMIDASE"/>
    <property type="match status" value="1"/>
</dbReference>
<name>A0A1B6EVQ5_9HEMI</name>
<evidence type="ECO:0000259" key="8">
    <source>
        <dbReference type="Pfam" id="PF02055"/>
    </source>
</evidence>